<comment type="caution">
    <text evidence="3">The sequence shown here is derived from an EMBL/GenBank/DDBJ whole genome shotgun (WGS) entry which is preliminary data.</text>
</comment>
<evidence type="ECO:0000313" key="3">
    <source>
        <dbReference type="EMBL" id="GGD04965.1"/>
    </source>
</evidence>
<dbReference type="EMBL" id="BMFF01000005">
    <property type="protein sequence ID" value="GGD04965.1"/>
    <property type="molecule type" value="Genomic_DNA"/>
</dbReference>
<evidence type="ECO:0000256" key="1">
    <source>
        <dbReference type="SAM" id="Phobius"/>
    </source>
</evidence>
<feature type="transmembrane region" description="Helical" evidence="1">
    <location>
        <begin position="12"/>
        <end position="33"/>
    </location>
</feature>
<name>A0ABQ1PVW8_9GAMM</name>
<gene>
    <name evidence="3" type="ORF">GCM10007418_24980</name>
</gene>
<sequence length="162" mass="16914">MFNTTPKKAQGGVALFVSLIFLLLLTIVGVSAMKSATLQEKMSGNTRFKTITFQYAEAGLREGEGFIANLNSAAALAACAQCNGNGCRTPDFDNAAAQNGNSACGIWRAATDGNSLYQIQKLGTSSAAINVDPGESVMLYRVTSVATVGNTTTALESIYAKN</sequence>
<dbReference type="Pfam" id="PF14341">
    <property type="entry name" value="PilX_N"/>
    <property type="match status" value="1"/>
</dbReference>
<protein>
    <submittedName>
        <fullName evidence="3">Pilus assembly protein PilX</fullName>
    </submittedName>
</protein>
<feature type="domain" description="Type 4 fimbrial biogenesis protein PilX N-terminal" evidence="2">
    <location>
        <begin position="12"/>
        <end position="61"/>
    </location>
</feature>
<dbReference type="InterPro" id="IPR025746">
    <property type="entry name" value="PilX_N_dom"/>
</dbReference>
<dbReference type="RefSeq" id="WP_223825473.1">
    <property type="nucleotide sequence ID" value="NZ_BMFF01000005.1"/>
</dbReference>
<keyword evidence="1" id="KW-0472">Membrane</keyword>
<evidence type="ECO:0000259" key="2">
    <source>
        <dbReference type="Pfam" id="PF14341"/>
    </source>
</evidence>
<keyword evidence="1" id="KW-0812">Transmembrane</keyword>
<organism evidence="3 4">
    <name type="scientific">Halopseudomonas salina</name>
    <dbReference type="NCBI Taxonomy" id="1323744"/>
    <lineage>
        <taxon>Bacteria</taxon>
        <taxon>Pseudomonadati</taxon>
        <taxon>Pseudomonadota</taxon>
        <taxon>Gammaproteobacteria</taxon>
        <taxon>Pseudomonadales</taxon>
        <taxon>Pseudomonadaceae</taxon>
        <taxon>Halopseudomonas</taxon>
    </lineage>
</organism>
<accession>A0ABQ1PVW8</accession>
<reference evidence="4" key="1">
    <citation type="journal article" date="2019" name="Int. J. Syst. Evol. Microbiol.">
        <title>The Global Catalogue of Microorganisms (GCM) 10K type strain sequencing project: providing services to taxonomists for standard genome sequencing and annotation.</title>
        <authorList>
            <consortium name="The Broad Institute Genomics Platform"/>
            <consortium name="The Broad Institute Genome Sequencing Center for Infectious Disease"/>
            <person name="Wu L."/>
            <person name="Ma J."/>
        </authorList>
    </citation>
    <scope>NUCLEOTIDE SEQUENCE [LARGE SCALE GENOMIC DNA]</scope>
    <source>
        <strain evidence="4">CGMCC 1.12482</strain>
    </source>
</reference>
<evidence type="ECO:0000313" key="4">
    <source>
        <dbReference type="Proteomes" id="UP000638188"/>
    </source>
</evidence>
<dbReference type="Proteomes" id="UP000638188">
    <property type="component" value="Unassembled WGS sequence"/>
</dbReference>
<proteinExistence type="predicted"/>
<keyword evidence="1" id="KW-1133">Transmembrane helix</keyword>
<keyword evidence="4" id="KW-1185">Reference proteome</keyword>